<dbReference type="Pfam" id="PF00621">
    <property type="entry name" value="RhoGEF"/>
    <property type="match status" value="2"/>
</dbReference>
<feature type="transmembrane region" description="Helical" evidence="6">
    <location>
        <begin position="2651"/>
        <end position="2674"/>
    </location>
</feature>
<evidence type="ECO:0000259" key="7">
    <source>
        <dbReference type="PROSITE" id="PS50003"/>
    </source>
</evidence>
<feature type="transmembrane region" description="Helical" evidence="6">
    <location>
        <begin position="2773"/>
        <end position="2795"/>
    </location>
</feature>
<evidence type="ECO:0000256" key="6">
    <source>
        <dbReference type="SAM" id="Phobius"/>
    </source>
</evidence>
<feature type="compositionally biased region" description="Polar residues" evidence="5">
    <location>
        <begin position="1885"/>
        <end position="1915"/>
    </location>
</feature>
<evidence type="ECO:0000256" key="5">
    <source>
        <dbReference type="SAM" id="MobiDB-lite"/>
    </source>
</evidence>
<name>A0A0V1I4E3_9BILA</name>
<dbReference type="SUPFAM" id="SSF50729">
    <property type="entry name" value="PH domain-like"/>
    <property type="match status" value="2"/>
</dbReference>
<dbReference type="Pfam" id="PF13716">
    <property type="entry name" value="CRAL_TRIO_2"/>
    <property type="match status" value="1"/>
</dbReference>
<feature type="region of interest" description="Disordered" evidence="5">
    <location>
        <begin position="1795"/>
        <end position="1859"/>
    </location>
</feature>
<dbReference type="InterPro" id="IPR002017">
    <property type="entry name" value="Spectrin_repeat"/>
</dbReference>
<protein>
    <submittedName>
        <fullName evidence="9">Triple functional domain protein</fullName>
    </submittedName>
</protein>
<dbReference type="SUPFAM" id="SSF46966">
    <property type="entry name" value="Spectrin repeat"/>
    <property type="match status" value="4"/>
</dbReference>
<dbReference type="SUPFAM" id="SSF52087">
    <property type="entry name" value="CRAL/TRIO domain"/>
    <property type="match status" value="1"/>
</dbReference>
<feature type="coiled-coil region" evidence="4">
    <location>
        <begin position="977"/>
        <end position="1011"/>
    </location>
</feature>
<feature type="compositionally biased region" description="Acidic residues" evidence="5">
    <location>
        <begin position="1796"/>
        <end position="1812"/>
    </location>
</feature>
<dbReference type="OrthoDB" id="10256089at2759"/>
<feature type="compositionally biased region" description="Polar residues" evidence="5">
    <location>
        <begin position="552"/>
        <end position="568"/>
    </location>
</feature>
<dbReference type="FunFam" id="1.20.900.10:FF:000008">
    <property type="entry name" value="rho guanine nucleotide exchange factor 25"/>
    <property type="match status" value="1"/>
</dbReference>
<organism evidence="9 10">
    <name type="scientific">Trichinella zimbabwensis</name>
    <dbReference type="NCBI Taxonomy" id="268475"/>
    <lineage>
        <taxon>Eukaryota</taxon>
        <taxon>Metazoa</taxon>
        <taxon>Ecdysozoa</taxon>
        <taxon>Nematoda</taxon>
        <taxon>Enoplea</taxon>
        <taxon>Dorylaimia</taxon>
        <taxon>Trichinellida</taxon>
        <taxon>Trichinellidae</taxon>
        <taxon>Trichinella</taxon>
    </lineage>
</organism>
<dbReference type="GO" id="GO:0007411">
    <property type="term" value="P:axon guidance"/>
    <property type="evidence" value="ECO:0007669"/>
    <property type="project" value="TreeGrafter"/>
</dbReference>
<keyword evidence="10" id="KW-1185">Reference proteome</keyword>
<dbReference type="CDD" id="cd13240">
    <property type="entry name" value="PH1_Kalirin_Trio_like"/>
    <property type="match status" value="1"/>
</dbReference>
<feature type="compositionally biased region" description="Polar residues" evidence="5">
    <location>
        <begin position="1667"/>
        <end position="1683"/>
    </location>
</feature>
<dbReference type="SUPFAM" id="SSF48065">
    <property type="entry name" value="DBL homology domain (DH-domain)"/>
    <property type="match status" value="2"/>
</dbReference>
<proteinExistence type="predicted"/>
<comment type="subcellular location">
    <subcellularLocation>
        <location evidence="1">Cytoplasm</location>
    </subcellularLocation>
</comment>
<keyword evidence="6" id="KW-0472">Membrane</keyword>
<dbReference type="GO" id="GO:0005085">
    <property type="term" value="F:guanyl-nucleotide exchange factor activity"/>
    <property type="evidence" value="ECO:0007669"/>
    <property type="project" value="UniProtKB-KW"/>
</dbReference>
<dbReference type="InterPro" id="IPR036865">
    <property type="entry name" value="CRAL-TRIO_dom_sf"/>
</dbReference>
<dbReference type="InterPro" id="IPR051336">
    <property type="entry name" value="RhoGEF_Guanine_NuclExch_SF"/>
</dbReference>
<dbReference type="InterPro" id="IPR011993">
    <property type="entry name" value="PH-like_dom_sf"/>
</dbReference>
<dbReference type="InterPro" id="IPR001331">
    <property type="entry name" value="GDS_CDC24_CS"/>
</dbReference>
<evidence type="ECO:0000313" key="10">
    <source>
        <dbReference type="Proteomes" id="UP000055024"/>
    </source>
</evidence>
<feature type="transmembrane region" description="Helical" evidence="6">
    <location>
        <begin position="2686"/>
        <end position="2714"/>
    </location>
</feature>
<gene>
    <name evidence="9" type="primary">trio</name>
    <name evidence="9" type="ORF">T11_16987</name>
</gene>
<dbReference type="SMART" id="SM00150">
    <property type="entry name" value="SPEC"/>
    <property type="match status" value="6"/>
</dbReference>
<reference evidence="9 10" key="1">
    <citation type="submission" date="2015-01" db="EMBL/GenBank/DDBJ databases">
        <title>Evolution of Trichinella species and genotypes.</title>
        <authorList>
            <person name="Korhonen P.K."/>
            <person name="Edoardo P."/>
            <person name="Giuseppe L.R."/>
            <person name="Gasser R.B."/>
        </authorList>
    </citation>
    <scope>NUCLEOTIDE SEQUENCE [LARGE SCALE GENOMIC DNA]</scope>
    <source>
        <strain evidence="9">ISS1029</strain>
    </source>
</reference>
<dbReference type="GO" id="GO:0019898">
    <property type="term" value="C:extrinsic component of membrane"/>
    <property type="evidence" value="ECO:0007669"/>
    <property type="project" value="TreeGrafter"/>
</dbReference>
<dbReference type="GO" id="GO:0005886">
    <property type="term" value="C:plasma membrane"/>
    <property type="evidence" value="ECO:0007669"/>
    <property type="project" value="TreeGrafter"/>
</dbReference>
<feature type="region of interest" description="Disordered" evidence="5">
    <location>
        <begin position="1885"/>
        <end position="1918"/>
    </location>
</feature>
<dbReference type="CDD" id="cd13241">
    <property type="entry name" value="PH2_Kalirin_Trio_p63RhoGEF"/>
    <property type="match status" value="1"/>
</dbReference>
<keyword evidence="4" id="KW-0175">Coiled coil</keyword>
<dbReference type="InterPro" id="IPR055251">
    <property type="entry name" value="SOS1_NGEF_PH"/>
</dbReference>
<keyword evidence="3" id="KW-0344">Guanine-nucleotide releasing factor</keyword>
<dbReference type="GO" id="GO:0005737">
    <property type="term" value="C:cytoplasm"/>
    <property type="evidence" value="ECO:0007669"/>
    <property type="project" value="UniProtKB-SubCell"/>
</dbReference>
<feature type="region of interest" description="Disordered" evidence="5">
    <location>
        <begin position="2504"/>
        <end position="2546"/>
    </location>
</feature>
<dbReference type="InterPro" id="IPR001849">
    <property type="entry name" value="PH_domain"/>
</dbReference>
<dbReference type="CDD" id="cd00176">
    <property type="entry name" value="SPEC"/>
    <property type="match status" value="3"/>
</dbReference>
<keyword evidence="6" id="KW-1133">Transmembrane helix</keyword>
<dbReference type="Gene3D" id="1.20.58.60">
    <property type="match status" value="4"/>
</dbReference>
<dbReference type="SMART" id="SM00516">
    <property type="entry name" value="SEC14"/>
    <property type="match status" value="1"/>
</dbReference>
<evidence type="ECO:0000256" key="1">
    <source>
        <dbReference type="ARBA" id="ARBA00004496"/>
    </source>
</evidence>
<dbReference type="Pfam" id="PF22697">
    <property type="entry name" value="SOS1_NGEF_PH"/>
    <property type="match status" value="2"/>
</dbReference>
<dbReference type="InterPro" id="IPR000219">
    <property type="entry name" value="DH_dom"/>
</dbReference>
<dbReference type="PANTHER" id="PTHR22826">
    <property type="entry name" value="RHO GUANINE EXCHANGE FACTOR-RELATED"/>
    <property type="match status" value="1"/>
</dbReference>
<dbReference type="PROSITE" id="PS50003">
    <property type="entry name" value="PH_DOMAIN"/>
    <property type="match status" value="1"/>
</dbReference>
<dbReference type="STRING" id="268475.A0A0V1I4E3"/>
<evidence type="ECO:0000256" key="2">
    <source>
        <dbReference type="ARBA" id="ARBA00022490"/>
    </source>
</evidence>
<dbReference type="Gene3D" id="2.30.29.30">
    <property type="entry name" value="Pleckstrin-homology domain (PH domain)/Phosphotyrosine-binding domain (PTB)"/>
    <property type="match status" value="2"/>
</dbReference>
<dbReference type="Gene3D" id="3.40.525.10">
    <property type="entry name" value="CRAL-TRIO lipid binding domain"/>
    <property type="match status" value="1"/>
</dbReference>
<feature type="region of interest" description="Disordered" evidence="5">
    <location>
        <begin position="1988"/>
        <end position="2019"/>
    </location>
</feature>
<dbReference type="InterPro" id="IPR035899">
    <property type="entry name" value="DBL_dom_sf"/>
</dbReference>
<dbReference type="InterPro" id="IPR047054">
    <property type="entry name" value="Kalirin_TRIO_PH_1"/>
</dbReference>
<dbReference type="PANTHER" id="PTHR22826:SF106">
    <property type="entry name" value="TRIO, ISOFORM A"/>
    <property type="match status" value="1"/>
</dbReference>
<evidence type="ECO:0000256" key="3">
    <source>
        <dbReference type="ARBA" id="ARBA00022658"/>
    </source>
</evidence>
<feature type="region of interest" description="Disordered" evidence="5">
    <location>
        <begin position="1664"/>
        <end position="1685"/>
    </location>
</feature>
<feature type="domain" description="PH" evidence="7">
    <location>
        <begin position="1526"/>
        <end position="1632"/>
    </location>
</feature>
<feature type="region of interest" description="Disordered" evidence="5">
    <location>
        <begin position="2581"/>
        <end position="2613"/>
    </location>
</feature>
<feature type="compositionally biased region" description="Low complexity" evidence="5">
    <location>
        <begin position="1991"/>
        <end position="2018"/>
    </location>
</feature>
<dbReference type="Gene3D" id="1.20.900.10">
    <property type="entry name" value="Dbl homology (DH) domain"/>
    <property type="match status" value="2"/>
</dbReference>
<dbReference type="CDD" id="cd00170">
    <property type="entry name" value="SEC14"/>
    <property type="match status" value="1"/>
</dbReference>
<evidence type="ECO:0000313" key="9">
    <source>
        <dbReference type="EMBL" id="KRZ17747.1"/>
    </source>
</evidence>
<feature type="region of interest" description="Disordered" evidence="5">
    <location>
        <begin position="549"/>
        <end position="568"/>
    </location>
</feature>
<dbReference type="Pfam" id="PF00435">
    <property type="entry name" value="Spectrin"/>
    <property type="match status" value="2"/>
</dbReference>
<dbReference type="SMART" id="SM00233">
    <property type="entry name" value="PH"/>
    <property type="match status" value="2"/>
</dbReference>
<sequence>MDIKFEICSTKKVTAIQSCTSNFEESVLITVLLVDWQEKKGVASGLLKASDVKHILNEKVALLTGGRDRCGRPIISFPARENADKISAEDLRMVLLYLFAIPSDESKDIGFVVLIDMRNKMSWTSVKPIFKCLQDIFSKQVQSVYLVKPDRFWEKHKATVASNKYKFEVHTVSVENLVKYIDRNQLTAEFDGTYPYNHEEWLNLRITLESFIWRSMDVLRIFNNIQKELEQNNLPTDVDHAKSALDEHAKLKKRIGKAPIEELEQEGQRLAHRLAGGNEEASSCTSDSDYASGGRNSQCNPDFTCAVPHIASLLNNLRITRQNLYTQWQAHKIRLDQCFQLKLFEQDAEKMFVWIRQHADLFWTNYSDVGDSHESASAVQREHEQFTKAAVNTYVNINHIMTCAQRLLDNGHYASPIIRAVANRLERDWKMFINALDVRAGVLRLSLQFHLKSNQYLTNVKEWHRSCMSTTELPSTVAALEAAIQEHQQLFETVSQVYGEIHSDSQRLLYQFDRLKRIYDCRIEQEDGDDATRDGKALIQSLKTPPALTLTDAESTTDSKSTTASGLSEDSQNLAPIVEIIHKLLGWQRQLEDAWQQKRIKLHHKLALLFFQQDVKRVIDWLDDHGESFLRRNHGVGRTLQRARALQRSQQQFEDVAKNTYTNADKLLVAAQDLATGGELHPDQICATAQQLHSRISVFAKRVQARRNLLNYAVLFHTHYNEITSWFKELERLDANVNVVGNTVQECEQHLDQWLARTEATRQATLTARNEGMQLISLLRQQSVLEGSDNVESISFVEGMVKDIDTKQSHFEERWKVQRFQLDIGLQFRVFEQDSISVISQLDGWSEDMRAMSNNVTVDRVEKILPLHQENTGQVQAAIADIMQSAQDVIQLIENSGIYLLVSSGGLVLDCIIRLTDKIRQQERDVLSLAEDVQSKLEQIVSLGQLQSLANQVATCINNEEQMLSATSAVPCTLNEAEQLQSEHRQFQLAIEKTNESLLALQQKAEAMLSKDHCEENMVRNILEEVIVRWRPLIALTEERHKLLTSAVTYYKTLDQVLPVLDSLEEDYQTERDWCSWYTKQASSQDTKSSSRLQDKPSYMSQQIAKHKDNKERFLRGCSYARKNSDLFLKYVRRSMHQPQQQSVVISSKQVEGRVLQALENLRTRENHILSLWTKKKRRLDQCQEYVLLEASGLKFLNWIHDGGETYLMAHATNSLSRPVAEELLKEHDNFVAKAKEQLASVRLFLDVGDSMLKKDPQHIHYNDISQWMNTVKQQYNDFSQKIDLYRRRLEAALGRPEKPTRELALDRQSDSSLDEKLLDQKDALENKRKSAKRKDFIMAELLQTERVYVNDLDVCIRSYMESMITEPNVPASIAGKQDVIFLNLKQIHDFHSKIFLQELEKYESLPEDVGHCFVTWAEKFQMYVSYCRLKPNSNNLVTQSDASLFFDEVQKLRGLSLPLAAYLIKPVQRITKYQLLLKDLLGCCEEEKGEIRDGLEVMLNVPKKANDILHLSMLEGCSDVDSLGDVLLQEQLIVWDPRQLIKKGRERQVFLFEICLIFSKKVSDQTGKFKYVYKMRVLTSEMNVTEHIEGDECKFAIWTGKVPNNDTKTILKASSLESKLTWVRRLRDLISERILHFELPYLSLTKVRGQQVNYHQKCEIDDRRVSNQSDTASTNTEISGENSAPAIGDEMVSQKCTDVVELKQHLPSAEENAIVFVVTDDHIPSPEGAAHGQITVCKGEHVQLVSAIVSDEGEFRMVRVVNAEQQQQQHTAEPIFREGYVPADKLQLIAKIDSVDDDDDYDDDDDDDSEESAAAAIVEKSKIAIENDDDNDEEEQEEESEEEEEEEEKEEIETENVEQMKRKNLRRWFSLSSQRRLVRHQFNSGSLCSSKSDSRKNSTAAEQSNSLNGTNQEVNPGAAFPGSLAPLNCRPSSLLSRAPTVVRSEIIAAELTPNVVDEDLTLPQDIVIPPPMESLASEKLIAANDQQKQSNTTTINNNNNNNSTSITGSVTTSSGSSAGEELLLSSGGVISKMDRLQLYADDQSSQTCLSASALANQTAGSLESEKSEASLSANGTRMVEISEQQQAVEKRRYVLQELVETERDYVKDLGSIVEGYITTIESMELPEDMKGKERIVFANIQQIYEFHKNIFSKEIEKCLEDYEAAGRAFVKYERRLHMYVVYCQNKPKSEFLVSEYESFFNDIKQKLGHRLTLTDLLIKPVQRIMKYQLLLKDIVKYTARANEDTTVLNKALQVMLVVPKACDNMMHVGRLQGFDGKITSQGKLLHQGLVYNSFFAFFNFTLPQGTLLVSDNPSPQLFKPKERRGFLFEQSLIIADCIPSKKEFGCPNYIYKTHIMINKLGLESEVPGEPLRFILKNKDPANQVDTVVQANNPGEKEQWVSCIKQLLDTQMNFLKALQHPIAYQKGLSKDDSKEEVTVELTTNTGIGGAGGSGRLNVSSSGDFAEESPARGMLNACSRSRSQNSNLVVPNSASNVSALRRASNAEGSVVETTKKSHVLPTRPGHLIAGAKDGTSDAASPRSSKNKLFGGIRHTLKSKTGGTTGSTAAFATAATVAANTVPSTTNSRSCGGSKTIKSPTSPVSGIKPNNQEEQQQKMCRKSEKGKKSPWRLVLYSHLSENFILWCTILRKFFLIFTLKKIFFITFFHLAFIAFFQRAKKKKLSPSCFTDTCLVYVSTLLLALLLFMACFSIDIYCTVLHCTVFFSPVYRHYQLFLHHYCIIYSYCFAIPRPCATNGIMHHKKQCEKYLSSSRVVSIFTLIVSNALCRGRLIFIIYSNLMQFQFTLILSALYSGLIYLIG</sequence>
<dbReference type="InterPro" id="IPR058918">
    <property type="entry name" value="KALRN/TRIO-like_spectrin"/>
</dbReference>
<dbReference type="InterPro" id="IPR018159">
    <property type="entry name" value="Spectrin/alpha-actinin"/>
</dbReference>
<dbReference type="SMART" id="SM00325">
    <property type="entry name" value="RhoGEF"/>
    <property type="match status" value="2"/>
</dbReference>
<dbReference type="PROSITE" id="PS50010">
    <property type="entry name" value="DH_2"/>
    <property type="match status" value="2"/>
</dbReference>
<feature type="compositionally biased region" description="Polar residues" evidence="5">
    <location>
        <begin position="2586"/>
        <end position="2613"/>
    </location>
</feature>
<feature type="compositionally biased region" description="Acidic residues" evidence="5">
    <location>
        <begin position="1827"/>
        <end position="1857"/>
    </location>
</feature>
<feature type="domain" description="DH" evidence="8">
    <location>
        <begin position="2091"/>
        <end position="2266"/>
    </location>
</feature>
<dbReference type="Proteomes" id="UP000055024">
    <property type="component" value="Unassembled WGS sequence"/>
</dbReference>
<keyword evidence="2" id="KW-0963">Cytoplasm</keyword>
<feature type="domain" description="DH" evidence="8">
    <location>
        <begin position="1334"/>
        <end position="1509"/>
    </location>
</feature>
<dbReference type="GO" id="GO:0035556">
    <property type="term" value="P:intracellular signal transduction"/>
    <property type="evidence" value="ECO:0007669"/>
    <property type="project" value="InterPro"/>
</dbReference>
<dbReference type="PROSITE" id="PS00741">
    <property type="entry name" value="DH_1"/>
    <property type="match status" value="1"/>
</dbReference>
<feature type="region of interest" description="Disordered" evidence="5">
    <location>
        <begin position="2444"/>
        <end position="2468"/>
    </location>
</feature>
<comment type="caution">
    <text evidence="9">The sequence shown here is derived from an EMBL/GenBank/DDBJ whole genome shotgun (WGS) entry which is preliminary data.</text>
</comment>
<evidence type="ECO:0000256" key="4">
    <source>
        <dbReference type="SAM" id="Coils"/>
    </source>
</evidence>
<dbReference type="EMBL" id="JYDP01000005">
    <property type="protein sequence ID" value="KRZ17747.1"/>
    <property type="molecule type" value="Genomic_DNA"/>
</dbReference>
<evidence type="ECO:0000259" key="8">
    <source>
        <dbReference type="PROSITE" id="PS50010"/>
    </source>
</evidence>
<feature type="transmembrane region" description="Helical" evidence="6">
    <location>
        <begin position="2801"/>
        <end position="2818"/>
    </location>
</feature>
<accession>A0A0V1I4E3</accession>
<feature type="transmembrane region" description="Helical" evidence="6">
    <location>
        <begin position="2734"/>
        <end position="2752"/>
    </location>
</feature>
<keyword evidence="6" id="KW-0812">Transmembrane</keyword>
<dbReference type="Pfam" id="PF23323">
    <property type="entry name" value="Spectrin_6"/>
    <property type="match status" value="1"/>
</dbReference>
<dbReference type="CDD" id="cd00160">
    <property type="entry name" value="RhoGEF"/>
    <property type="match status" value="2"/>
</dbReference>
<dbReference type="InterPro" id="IPR001251">
    <property type="entry name" value="CRAL-TRIO_dom"/>
</dbReference>